<organism evidence="2 3">
    <name type="scientific">Oryzias latipes</name>
    <name type="common">Japanese rice fish</name>
    <name type="synonym">Japanese killifish</name>
    <dbReference type="NCBI Taxonomy" id="8090"/>
    <lineage>
        <taxon>Eukaryota</taxon>
        <taxon>Metazoa</taxon>
        <taxon>Chordata</taxon>
        <taxon>Craniata</taxon>
        <taxon>Vertebrata</taxon>
        <taxon>Euteleostomi</taxon>
        <taxon>Actinopterygii</taxon>
        <taxon>Neopterygii</taxon>
        <taxon>Teleostei</taxon>
        <taxon>Neoteleostei</taxon>
        <taxon>Acanthomorphata</taxon>
        <taxon>Ovalentaria</taxon>
        <taxon>Atherinomorphae</taxon>
        <taxon>Beloniformes</taxon>
        <taxon>Adrianichthyidae</taxon>
        <taxon>Oryziinae</taxon>
        <taxon>Oryzias</taxon>
    </lineage>
</organism>
<dbReference type="Ensembl" id="ENSORLT00020016177.1">
    <property type="protein sequence ID" value="ENSORLP00020009729.1"/>
    <property type="gene ID" value="ENSORLG00020010615.1"/>
</dbReference>
<reference evidence="2" key="4">
    <citation type="submission" date="2025-09" db="UniProtKB">
        <authorList>
            <consortium name="Ensembl"/>
        </authorList>
    </citation>
    <scope>IDENTIFICATION</scope>
    <source>
        <strain evidence="2">HNI</strain>
    </source>
</reference>
<feature type="region of interest" description="Disordered" evidence="1">
    <location>
        <begin position="1"/>
        <end position="108"/>
    </location>
</feature>
<protein>
    <submittedName>
        <fullName evidence="2">Uncharacterized protein</fullName>
    </submittedName>
</protein>
<dbReference type="PRINTS" id="PR01217">
    <property type="entry name" value="PRICHEXTENSN"/>
</dbReference>
<evidence type="ECO:0000313" key="2">
    <source>
        <dbReference type="Ensembl" id="ENSORLP00020009729.1"/>
    </source>
</evidence>
<reference key="1">
    <citation type="journal article" date="2007" name="Nature">
        <title>The medaka draft genome and insights into vertebrate genome evolution.</title>
        <authorList>
            <person name="Kasahara M."/>
            <person name="Naruse K."/>
            <person name="Sasaki S."/>
            <person name="Nakatani Y."/>
            <person name="Qu W."/>
            <person name="Ahsan B."/>
            <person name="Yamada T."/>
            <person name="Nagayasu Y."/>
            <person name="Doi K."/>
            <person name="Kasai Y."/>
            <person name="Jindo T."/>
            <person name="Kobayashi D."/>
            <person name="Shimada A."/>
            <person name="Toyoda A."/>
            <person name="Kuroki Y."/>
            <person name="Fujiyama A."/>
            <person name="Sasaki T."/>
            <person name="Shimizu A."/>
            <person name="Asakawa S."/>
            <person name="Shimizu N."/>
            <person name="Hashimoto S."/>
            <person name="Yang J."/>
            <person name="Lee Y."/>
            <person name="Matsushima K."/>
            <person name="Sugano S."/>
            <person name="Sakaizumi M."/>
            <person name="Narita T."/>
            <person name="Ohishi K."/>
            <person name="Haga S."/>
            <person name="Ohta F."/>
            <person name="Nomoto H."/>
            <person name="Nogata K."/>
            <person name="Morishita T."/>
            <person name="Endo T."/>
            <person name="Shin-I T."/>
            <person name="Takeda H."/>
            <person name="Morishita S."/>
            <person name="Kohara Y."/>
        </authorList>
    </citation>
    <scope>NUCLEOTIDE SEQUENCE [LARGE SCALE GENOMIC DNA]</scope>
    <source>
        <strain>Hd-rR</strain>
    </source>
</reference>
<evidence type="ECO:0000256" key="1">
    <source>
        <dbReference type="SAM" id="MobiDB-lite"/>
    </source>
</evidence>
<proteinExistence type="predicted"/>
<dbReference type="Proteomes" id="UP000265180">
    <property type="component" value="Chromosome 12"/>
</dbReference>
<feature type="compositionally biased region" description="Pro residues" evidence="1">
    <location>
        <begin position="13"/>
        <end position="79"/>
    </location>
</feature>
<reference evidence="2 3" key="2">
    <citation type="submission" date="2017-04" db="EMBL/GenBank/DDBJ databases">
        <title>CpG methylation of centromeres and impact of large insertions on vertebrate speciation.</title>
        <authorList>
            <person name="Ichikawa K."/>
            <person name="Yoshimura J."/>
            <person name="Morishita S."/>
        </authorList>
    </citation>
    <scope>NUCLEOTIDE SEQUENCE</scope>
    <source>
        <strain evidence="2 3">HNI</strain>
    </source>
</reference>
<name>A0A3P9KMI0_ORYLA</name>
<accession>A0A3P9KMI0</accession>
<sequence>ILKGFLSCLPGSTPDPPEPGSTPDPPEPGSTPDPPEPGSTPDPPEPGSTPDPPEPGSTPDPPEPGSTPDPPEPGSTPDPPEPDLPRRTARPSSGPASPDGADPRPSSGLFDLCCPSKFVLRFVVSWFPVLSCFLSFTSFGPHLP</sequence>
<dbReference type="AlphaFoldDB" id="A0A3P9KMI0"/>
<reference evidence="2" key="3">
    <citation type="submission" date="2025-08" db="UniProtKB">
        <authorList>
            <consortium name="Ensembl"/>
        </authorList>
    </citation>
    <scope>IDENTIFICATION</scope>
    <source>
        <strain evidence="2">HNI</strain>
    </source>
</reference>
<evidence type="ECO:0000313" key="3">
    <source>
        <dbReference type="Proteomes" id="UP000265180"/>
    </source>
</evidence>